<dbReference type="Pfam" id="PF00149">
    <property type="entry name" value="Metallophos"/>
    <property type="match status" value="1"/>
</dbReference>
<gene>
    <name evidence="3" type="ORF">V7S43_010807</name>
</gene>
<evidence type="ECO:0000313" key="3">
    <source>
        <dbReference type="EMBL" id="KAL3663918.1"/>
    </source>
</evidence>
<accession>A0ABD3FAI8</accession>
<keyword evidence="1" id="KW-1133">Transmembrane helix</keyword>
<dbReference type="InterPro" id="IPR004843">
    <property type="entry name" value="Calcineurin-like_PHP"/>
</dbReference>
<comment type="caution">
    <text evidence="3">The sequence shown here is derived from an EMBL/GenBank/DDBJ whole genome shotgun (WGS) entry which is preliminary data.</text>
</comment>
<evidence type="ECO:0000256" key="1">
    <source>
        <dbReference type="SAM" id="Phobius"/>
    </source>
</evidence>
<dbReference type="Proteomes" id="UP001632037">
    <property type="component" value="Unassembled WGS sequence"/>
</dbReference>
<name>A0ABD3FAI8_9STRA</name>
<keyword evidence="4" id="KW-1185">Reference proteome</keyword>
<dbReference type="PANTHER" id="PTHR32440:SF0">
    <property type="entry name" value="PHOSPHATASE DCR2-RELATED"/>
    <property type="match status" value="1"/>
</dbReference>
<reference evidence="3 4" key="1">
    <citation type="submission" date="2024-09" db="EMBL/GenBank/DDBJ databases">
        <title>Genome sequencing and assembly of Phytophthora oleae, isolate VK10A, causative agent of rot of olive drupes.</title>
        <authorList>
            <person name="Conti Taguali S."/>
            <person name="Riolo M."/>
            <person name="La Spada F."/>
            <person name="Cacciola S.O."/>
            <person name="Dionisio G."/>
        </authorList>
    </citation>
    <scope>NUCLEOTIDE SEQUENCE [LARGE SCALE GENOMIC DNA]</scope>
    <source>
        <strain evidence="3 4">VK10A</strain>
    </source>
</reference>
<dbReference type="EMBL" id="JBIMZQ010000025">
    <property type="protein sequence ID" value="KAL3663918.1"/>
    <property type="molecule type" value="Genomic_DNA"/>
</dbReference>
<dbReference type="PANTHER" id="PTHR32440">
    <property type="entry name" value="PHOSPHATASE DCR2-RELATED-RELATED"/>
    <property type="match status" value="1"/>
</dbReference>
<feature type="transmembrane region" description="Helical" evidence="1">
    <location>
        <begin position="60"/>
        <end position="80"/>
    </location>
</feature>
<evidence type="ECO:0000313" key="4">
    <source>
        <dbReference type="Proteomes" id="UP001632037"/>
    </source>
</evidence>
<keyword evidence="1" id="KW-0812">Transmembrane</keyword>
<proteinExistence type="predicted"/>
<dbReference type="AlphaFoldDB" id="A0ABD3FAI8"/>
<protein>
    <recommendedName>
        <fullName evidence="2">Calcineurin-like phosphoesterase domain-containing protein</fullName>
    </recommendedName>
</protein>
<organism evidence="3 4">
    <name type="scientific">Phytophthora oleae</name>
    <dbReference type="NCBI Taxonomy" id="2107226"/>
    <lineage>
        <taxon>Eukaryota</taxon>
        <taxon>Sar</taxon>
        <taxon>Stramenopiles</taxon>
        <taxon>Oomycota</taxon>
        <taxon>Peronosporomycetes</taxon>
        <taxon>Peronosporales</taxon>
        <taxon>Peronosporaceae</taxon>
        <taxon>Phytophthora</taxon>
    </lineage>
</organism>
<keyword evidence="1" id="KW-0472">Membrane</keyword>
<evidence type="ECO:0000259" key="2">
    <source>
        <dbReference type="Pfam" id="PF00149"/>
    </source>
</evidence>
<feature type="domain" description="Calcineurin-like phosphoesterase" evidence="2">
    <location>
        <begin position="450"/>
        <end position="737"/>
    </location>
</feature>
<dbReference type="SUPFAM" id="SSF56300">
    <property type="entry name" value="Metallo-dependent phosphatases"/>
    <property type="match status" value="1"/>
</dbReference>
<sequence>MFSYSMHVLHLLSAYVAQILFYPGAQPYIVREGFSYQMENFEPPPSKKLNFPTLKTWHKVFLAFFGVLAVATAVALALLLTQQPHESDVTPSSPVLSRVAVTNLTFVPASSDDDALEKCVKLGWIPTGVNLETSSYNISYLCMQQSRTDDAIGDTADVDDAMVLRRLVVVSGAKGCPSSMQMLISPRADVYICVEFDTVREAFRSQKYITDMMTTTEAFYNHNKPGWLTWPVNLAAKSESSVFVSVRYPIVPIVDLKVLTNVSADAVYSACGAIEPAGQWESPQFVLQSKMSASYSNASDIIICAKRLQAVEMITSSVLLNLLVVQTAQACPATTQGVTNTDFTVGSIKLCAEWGDIAFDATSFSSSPFLSDLALYQTTEREAADTNISTLIAGNWRLVDHTATGNMHTFFLTRSFTPFVSDAAVTTNNITVSSSVDAVVPPDTTDNLSFRVLQIADLHLTGDPDYPCSNKPKKPIRASILESAWMISRELKQKSGVSPSPNKTDDPLYSQCRESVMIAFLDELLDIEQPDFVVFTGDNVQTYNTASDALAISIFTERVESRGIPWTAVFGNHDIEGGLLREELLKLMVDGKQFSHMKYGPRDVGGVGNYEVNVVAPVDGPWGVQGSTVFRMYFLDSHGNVNTSVYPLVDAQGYEWIKESQINFYKELSSSHTSDSDRVPAVMYFHIPIPEYALVSSSIREGSKNESVASSHVNCGLFSALVEMGDVKATFVGHDHVNEFCYLRQGIQLCYGGGIGFGRAYGLDAFERRARVVEWSYGSNQTRTIRSWKRHFDDPTKVKSLEVLYSDE</sequence>
<dbReference type="InterPro" id="IPR029052">
    <property type="entry name" value="Metallo-depent_PP-like"/>
</dbReference>
<dbReference type="Gene3D" id="3.60.21.10">
    <property type="match status" value="1"/>
</dbReference>
<dbReference type="CDD" id="cd07383">
    <property type="entry name" value="MPP_Dcr2"/>
    <property type="match status" value="1"/>
</dbReference>